<feature type="signal peptide" evidence="1">
    <location>
        <begin position="1"/>
        <end position="24"/>
    </location>
</feature>
<evidence type="ECO:0000259" key="2">
    <source>
        <dbReference type="Pfam" id="PF14368"/>
    </source>
</evidence>
<dbReference type="PANTHER" id="PTHR33286">
    <property type="entry name" value="BIFUNCTIONAL INHIBITOR/LIPID-TRANSFER PROTEIN/SEED STORAGE 2S ALBUMIN SUPERFAMILY PROTEIN"/>
    <property type="match status" value="1"/>
</dbReference>
<dbReference type="CDD" id="cd04660">
    <property type="entry name" value="nsLTP_like"/>
    <property type="match status" value="1"/>
</dbReference>
<keyword evidence="1" id="KW-0732">Signal</keyword>
<dbReference type="InterPro" id="IPR044741">
    <property type="entry name" value="NsLTP-like"/>
</dbReference>
<feature type="chain" id="PRO_5001578513" description="Bifunctional inhibitor/plant lipid transfer protein/seed storage helical domain-containing protein" evidence="1">
    <location>
        <begin position="25"/>
        <end position="115"/>
    </location>
</feature>
<dbReference type="InterPro" id="IPR036312">
    <property type="entry name" value="Bifun_inhib/LTP/seed_sf"/>
</dbReference>
<gene>
    <name evidence="3" type="ORF">SHCRBa_190_D01_R_70</name>
</gene>
<dbReference type="InterPro" id="IPR016140">
    <property type="entry name" value="Bifunc_inhib/LTP/seed_store"/>
</dbReference>
<name>A0A059PZE1_9POAL</name>
<proteinExistence type="predicted"/>
<dbReference type="PANTHER" id="PTHR33286:SF54">
    <property type="entry name" value="BIFUNCTIONAL INHIBITOR_LIPID-TRANSFER PROTEIN_SEED STORAGE 2S ALBUMIN SUPERFAMILY PROTEIN"/>
    <property type="match status" value="1"/>
</dbReference>
<protein>
    <recommendedName>
        <fullName evidence="2">Bifunctional inhibitor/plant lipid transfer protein/seed storage helical domain-containing protein</fullName>
    </recommendedName>
</protein>
<dbReference type="AlphaFoldDB" id="A0A059PZE1"/>
<sequence>MAKLPSLFLVLSFVVAMSVVGSQADGGCDNDLQSLISECKQYVMFPANPKIPPSDGCCGVIKKANVPCLCAKVTKEIEKVVCMEKVVYVAEQCKRPFEHGFQCGSKCFMCLFIRV</sequence>
<dbReference type="SUPFAM" id="SSF47699">
    <property type="entry name" value="Bifunctional inhibitor/lipid-transfer protein/seed storage 2S albumin"/>
    <property type="match status" value="1"/>
</dbReference>
<accession>A0A059PZE1</accession>
<dbReference type="Gene3D" id="1.10.110.10">
    <property type="entry name" value="Plant lipid-transfer and hydrophobic proteins"/>
    <property type="match status" value="1"/>
</dbReference>
<evidence type="ECO:0000313" key="3">
    <source>
        <dbReference type="EMBL" id="AGT16248.1"/>
    </source>
</evidence>
<feature type="domain" description="Bifunctional inhibitor/plant lipid transfer protein/seed storage helical" evidence="2">
    <location>
        <begin position="10"/>
        <end position="103"/>
    </location>
</feature>
<dbReference type="Pfam" id="PF14368">
    <property type="entry name" value="LTP_2"/>
    <property type="match status" value="1"/>
</dbReference>
<evidence type="ECO:0000256" key="1">
    <source>
        <dbReference type="SAM" id="SignalP"/>
    </source>
</evidence>
<organism evidence="3">
    <name type="scientific">Saccharum hybrid cultivar R570</name>
    <dbReference type="NCBI Taxonomy" id="131158"/>
    <lineage>
        <taxon>Eukaryota</taxon>
        <taxon>Viridiplantae</taxon>
        <taxon>Streptophyta</taxon>
        <taxon>Embryophyta</taxon>
        <taxon>Tracheophyta</taxon>
        <taxon>Spermatophyta</taxon>
        <taxon>Magnoliopsida</taxon>
        <taxon>Liliopsida</taxon>
        <taxon>Poales</taxon>
        <taxon>Poaceae</taxon>
        <taxon>PACMAD clade</taxon>
        <taxon>Panicoideae</taxon>
        <taxon>Andropogonodae</taxon>
        <taxon>Andropogoneae</taxon>
        <taxon>Saccharinae</taxon>
        <taxon>Saccharum</taxon>
        <taxon>Saccharum officinarum species complex</taxon>
    </lineage>
</organism>
<reference evidence="3" key="1">
    <citation type="submission" date="2013-05" db="EMBL/GenBank/DDBJ databases">
        <title>Building the sugarcane genome for biotechnology and identifying evolutionary trends.</title>
        <authorList>
            <person name="De Setta N."/>
            <person name="Monteiro-Vitorello C.B."/>
            <person name="Metcalfe C.J."/>
            <person name="Cruz G.M.Q."/>
            <person name="Del Bem L.E."/>
            <person name="Vicentini R."/>
            <person name="Nogueira F.T.S."/>
            <person name="Campos R.A."/>
            <person name="Nunes S.L."/>
            <person name="Turrini P.C.G."/>
            <person name="Vieira A.P."/>
            <person name="Cruz E.A.O."/>
            <person name="Correa T.C.S."/>
            <person name="Hotta C.T."/>
            <person name="de Mello-Varani A."/>
            <person name="Vautrin S."/>
            <person name="Trindade A.S."/>
            <person name="Vilela M.M."/>
            <person name="Horta C.L."/>
            <person name="Sato P.M."/>
            <person name="de Andrade R.F."/>
            <person name="Nishiyama M.Y."/>
            <person name="Cardoso-Silva C.B."/>
            <person name="Scortecci K.C."/>
            <person name="Garcia A.A.F."/>
            <person name="Carneiro M.S."/>
            <person name="Kim C."/>
            <person name="Paterson A.H."/>
            <person name="Berges H."/>
            <person name="D'Hont A."/>
            <person name="de-Souza A.P."/>
            <person name="Souza G.M."/>
            <person name="Vincentz M."/>
            <person name="Kitajima J.P."/>
            <person name="Van Sluys M.-A."/>
        </authorList>
    </citation>
    <scope>NUCLEOTIDE SEQUENCE</scope>
</reference>
<dbReference type="EMBL" id="KF184730">
    <property type="protein sequence ID" value="AGT16248.1"/>
    <property type="molecule type" value="Genomic_DNA"/>
</dbReference>